<feature type="transmembrane region" description="Helical" evidence="1">
    <location>
        <begin position="35"/>
        <end position="55"/>
    </location>
</feature>
<evidence type="ECO:0000313" key="4">
    <source>
        <dbReference type="Proteomes" id="UP000275076"/>
    </source>
</evidence>
<keyword evidence="1" id="KW-0812">Transmembrane</keyword>
<dbReference type="InterPro" id="IPR002881">
    <property type="entry name" value="DUF58"/>
</dbReference>
<feature type="transmembrane region" description="Helical" evidence="1">
    <location>
        <begin position="12"/>
        <end position="29"/>
    </location>
</feature>
<evidence type="ECO:0000313" key="3">
    <source>
        <dbReference type="EMBL" id="RSL30691.1"/>
    </source>
</evidence>
<dbReference type="EMBL" id="RBVX01000033">
    <property type="protein sequence ID" value="RSL30691.1"/>
    <property type="molecule type" value="Genomic_DNA"/>
</dbReference>
<dbReference type="PANTHER" id="PTHR34351:SF2">
    <property type="entry name" value="DUF58 DOMAIN-CONTAINING PROTEIN"/>
    <property type="match status" value="1"/>
</dbReference>
<dbReference type="Pfam" id="PF01882">
    <property type="entry name" value="DUF58"/>
    <property type="match status" value="1"/>
</dbReference>
<keyword evidence="1" id="KW-0472">Membrane</keyword>
<comment type="caution">
    <text evidence="3">The sequence shown here is derived from an EMBL/GenBank/DDBJ whole genome shotgun (WGS) entry which is preliminary data.</text>
</comment>
<protein>
    <submittedName>
        <fullName evidence="3">DUF58 domain-containing protein</fullName>
    </submittedName>
</protein>
<feature type="domain" description="DUF58" evidence="2">
    <location>
        <begin position="204"/>
        <end position="360"/>
    </location>
</feature>
<evidence type="ECO:0000256" key="1">
    <source>
        <dbReference type="SAM" id="Phobius"/>
    </source>
</evidence>
<dbReference type="PANTHER" id="PTHR34351">
    <property type="entry name" value="SLR1927 PROTEIN-RELATED"/>
    <property type="match status" value="1"/>
</dbReference>
<proteinExistence type="predicted"/>
<sequence>MSIGRLLVRTGKFVFLLVVIAVLYAYAMFQGGFVSWFLFYSVVIILLCNTLFMLYPLRWIEVERQFDRKLLSHNEKMEVTLLLKKKVAFPLIYVSVMDDVPASLEGMGKAPGTIFFFTGAKQLSYNYQIRGSKRGEYWFSPITLKTGDLFGFFQKEYQIDIEDSLTVLPRLWPLKRWNALWNDNQEITPVSAKLVEDAFSVAGVRDYVPGDKLTSIDWKVTARAGKLVTKEFESQSGKGYTVILENAGEGKQDDVFEERVEFAASIIDDCYKQTIPAGFGISTNADLLIEEGSKKQHIQKIYQELAKVERADMYVDEASFFKQTVRNRSIVYIASSMTAQRMSALQSFLENRNEVVIALLQKETVADVDIEESLYRLKKQGADVMYIQSDTSAFDVTS</sequence>
<dbReference type="OrthoDB" id="140416at2"/>
<keyword evidence="1" id="KW-1133">Transmembrane helix</keyword>
<evidence type="ECO:0000259" key="2">
    <source>
        <dbReference type="Pfam" id="PF01882"/>
    </source>
</evidence>
<dbReference type="RefSeq" id="WP_125560094.1">
    <property type="nucleotide sequence ID" value="NZ_RBVX01000033.1"/>
</dbReference>
<dbReference type="AlphaFoldDB" id="A0A428MX39"/>
<dbReference type="Proteomes" id="UP000275076">
    <property type="component" value="Unassembled WGS sequence"/>
</dbReference>
<organism evidence="3 4">
    <name type="scientific">Salibacterium salarium</name>
    <dbReference type="NCBI Taxonomy" id="284579"/>
    <lineage>
        <taxon>Bacteria</taxon>
        <taxon>Bacillati</taxon>
        <taxon>Bacillota</taxon>
        <taxon>Bacilli</taxon>
        <taxon>Bacillales</taxon>
        <taxon>Bacillaceae</taxon>
    </lineage>
</organism>
<reference evidence="3 4" key="1">
    <citation type="submission" date="2018-10" db="EMBL/GenBank/DDBJ databases">
        <title>Draft genome sequence of Bacillus salarius IM0101, isolated from a hypersaline soil in Inner Mongolia, China.</title>
        <authorList>
            <person name="Yamprayoonswat W."/>
            <person name="Boonvisut S."/>
            <person name="Jumpathong W."/>
            <person name="Sittihan S."/>
            <person name="Ruangsuj P."/>
            <person name="Wanthongcharoen S."/>
            <person name="Thongpramul N."/>
            <person name="Pimmason S."/>
            <person name="Yu B."/>
            <person name="Yasawong M."/>
        </authorList>
    </citation>
    <scope>NUCLEOTIDE SEQUENCE [LARGE SCALE GENOMIC DNA]</scope>
    <source>
        <strain evidence="3 4">IM0101</strain>
    </source>
</reference>
<accession>A0A428MX39</accession>
<gene>
    <name evidence="3" type="ORF">D7Z54_24655</name>
</gene>
<name>A0A428MX39_9BACI</name>
<keyword evidence="4" id="KW-1185">Reference proteome</keyword>